<dbReference type="EMBL" id="CP000817">
    <property type="protein sequence ID" value="ACA37998.1"/>
    <property type="molecule type" value="Genomic_DNA"/>
</dbReference>
<accession>B1HVH9</accession>
<dbReference type="AlphaFoldDB" id="B1HVH9"/>
<dbReference type="KEGG" id="lsp:Bsph_0371"/>
<sequence>MALTITLLLILPIFLNGIENQLKKVVVNICVFLLNNLLLKHPTIF</sequence>
<name>B1HVH9_LYSSC</name>
<reference evidence="1 2" key="1">
    <citation type="journal article" date="2008" name="J. Bacteriol.">
        <title>Complete genome sequence of the mosquitocidal bacterium Bacillus sphaericus C3-41 and comparison with those of closely related Bacillus species.</title>
        <authorList>
            <person name="Hu X."/>
            <person name="Fan W."/>
            <person name="Han B."/>
            <person name="Liu H."/>
            <person name="Zheng D."/>
            <person name="Li Q."/>
            <person name="Dong W."/>
            <person name="Yan J."/>
            <person name="Gao M."/>
            <person name="Berry C."/>
            <person name="Yuan Z."/>
        </authorList>
    </citation>
    <scope>NUCLEOTIDE SEQUENCE [LARGE SCALE GENOMIC DNA]</scope>
    <source>
        <strain evidence="1 2">C3-41</strain>
    </source>
</reference>
<gene>
    <name evidence="1" type="ordered locus">Bsph_0371</name>
</gene>
<proteinExistence type="predicted"/>
<dbReference type="EnsemblBacteria" id="ACA37998">
    <property type="protein sequence ID" value="ACA37998"/>
    <property type="gene ID" value="Bsph_0371"/>
</dbReference>
<dbReference type="HOGENOM" id="CLU_3201702_0_0_9"/>
<evidence type="ECO:0000313" key="1">
    <source>
        <dbReference type="EMBL" id="ACA37998.1"/>
    </source>
</evidence>
<organism evidence="1 2">
    <name type="scientific">Lysinibacillus sphaericus (strain C3-41)</name>
    <dbReference type="NCBI Taxonomy" id="444177"/>
    <lineage>
        <taxon>Bacteria</taxon>
        <taxon>Bacillati</taxon>
        <taxon>Bacillota</taxon>
        <taxon>Bacilli</taxon>
        <taxon>Bacillales</taxon>
        <taxon>Bacillaceae</taxon>
        <taxon>Lysinibacillus</taxon>
    </lineage>
</organism>
<evidence type="ECO:0000313" key="2">
    <source>
        <dbReference type="Proteomes" id="UP000002164"/>
    </source>
</evidence>
<dbReference type="Proteomes" id="UP000002164">
    <property type="component" value="Chromosome"/>
</dbReference>
<protein>
    <submittedName>
        <fullName evidence="1">Uncharacterized protein</fullName>
    </submittedName>
</protein>